<proteinExistence type="predicted"/>
<feature type="region of interest" description="Disordered" evidence="1">
    <location>
        <begin position="43"/>
        <end position="63"/>
    </location>
</feature>
<evidence type="ECO:0000313" key="2">
    <source>
        <dbReference type="EMBL" id="RDI59360.1"/>
    </source>
</evidence>
<sequence>MGPLIDMQPLALIFGMTPLTTPPPLGSSEHSSVEADARVAHDTKPPFIRNESTGLLPERQPASGTGSCVVEFLYEEMADACLSRLRQFIPSLPAITRLRLFAFIQLLEAPEALGATLSCEAPGGLRLTLMTTQDGREAPLPE</sequence>
<comment type="caution">
    <text evidence="2">The sequence shown here is derived from an EMBL/GenBank/DDBJ whole genome shotgun (WGS) entry which is preliminary data.</text>
</comment>
<keyword evidence="3" id="KW-1185">Reference proteome</keyword>
<organism evidence="2 3">
    <name type="scientific">Microvirga subterranea</name>
    <dbReference type="NCBI Taxonomy" id="186651"/>
    <lineage>
        <taxon>Bacteria</taxon>
        <taxon>Pseudomonadati</taxon>
        <taxon>Pseudomonadota</taxon>
        <taxon>Alphaproteobacteria</taxon>
        <taxon>Hyphomicrobiales</taxon>
        <taxon>Methylobacteriaceae</taxon>
        <taxon>Microvirga</taxon>
    </lineage>
</organism>
<evidence type="ECO:0000313" key="3">
    <source>
        <dbReference type="Proteomes" id="UP000254925"/>
    </source>
</evidence>
<protein>
    <submittedName>
        <fullName evidence="2">Uncharacterized protein</fullName>
    </submittedName>
</protein>
<evidence type="ECO:0000256" key="1">
    <source>
        <dbReference type="SAM" id="MobiDB-lite"/>
    </source>
</evidence>
<reference evidence="2 3" key="1">
    <citation type="submission" date="2018-07" db="EMBL/GenBank/DDBJ databases">
        <title>Genomic Encyclopedia of Type Strains, Phase IV (KMG-IV): sequencing the most valuable type-strain genomes for metagenomic binning, comparative biology and taxonomic classification.</title>
        <authorList>
            <person name="Goeker M."/>
        </authorList>
    </citation>
    <scope>NUCLEOTIDE SEQUENCE [LARGE SCALE GENOMIC DNA]</scope>
    <source>
        <strain evidence="2 3">DSM 14364</strain>
    </source>
</reference>
<dbReference type="AlphaFoldDB" id="A0A370HLZ7"/>
<accession>A0A370HLZ7</accession>
<dbReference type="EMBL" id="QQBB01000004">
    <property type="protein sequence ID" value="RDI59360.1"/>
    <property type="molecule type" value="Genomic_DNA"/>
</dbReference>
<dbReference type="Proteomes" id="UP000254925">
    <property type="component" value="Unassembled WGS sequence"/>
</dbReference>
<name>A0A370HLZ7_9HYPH</name>
<gene>
    <name evidence="2" type="ORF">DES45_104272</name>
</gene>